<dbReference type="Proteomes" id="UP000095713">
    <property type="component" value="Unassembled WGS sequence"/>
</dbReference>
<dbReference type="AlphaFoldDB" id="A0A1E5TBA9"/>
<sequence length="86" mass="9521">MKNLILLFLLSTSYAFSKNITPTPTSLNTVTVYTNGAQITRIAKITLLAGTTEFKFDKLSPYIQENSIQISGLQKASILFSKFSKV</sequence>
<accession>A0A1E5TBA9</accession>
<feature type="domain" description="DUF4140" evidence="2">
    <location>
        <begin position="30"/>
        <end position="79"/>
    </location>
</feature>
<evidence type="ECO:0000256" key="1">
    <source>
        <dbReference type="SAM" id="SignalP"/>
    </source>
</evidence>
<feature type="chain" id="PRO_5009186228" description="DUF4140 domain-containing protein" evidence="1">
    <location>
        <begin position="18"/>
        <end position="86"/>
    </location>
</feature>
<dbReference type="InterPro" id="IPR025554">
    <property type="entry name" value="DUF4140"/>
</dbReference>
<organism evidence="3 4">
    <name type="scientific">Flavivirga aquatica</name>
    <dbReference type="NCBI Taxonomy" id="1849968"/>
    <lineage>
        <taxon>Bacteria</taxon>
        <taxon>Pseudomonadati</taxon>
        <taxon>Bacteroidota</taxon>
        <taxon>Flavobacteriia</taxon>
        <taxon>Flavobacteriales</taxon>
        <taxon>Flavobacteriaceae</taxon>
        <taxon>Flavivirga</taxon>
    </lineage>
</organism>
<protein>
    <recommendedName>
        <fullName evidence="2">DUF4140 domain-containing protein</fullName>
    </recommendedName>
</protein>
<feature type="signal peptide" evidence="1">
    <location>
        <begin position="1"/>
        <end position="17"/>
    </location>
</feature>
<evidence type="ECO:0000313" key="4">
    <source>
        <dbReference type="Proteomes" id="UP000095713"/>
    </source>
</evidence>
<gene>
    <name evidence="3" type="ORF">A8C32_04235</name>
</gene>
<dbReference type="OrthoDB" id="634585at2"/>
<dbReference type="Pfam" id="PF13600">
    <property type="entry name" value="DUF4140"/>
    <property type="match status" value="1"/>
</dbReference>
<evidence type="ECO:0000259" key="2">
    <source>
        <dbReference type="Pfam" id="PF13600"/>
    </source>
</evidence>
<dbReference type="STRING" id="1849968.A8C32_04235"/>
<name>A0A1E5TBA9_9FLAO</name>
<keyword evidence="1" id="KW-0732">Signal</keyword>
<evidence type="ECO:0000313" key="3">
    <source>
        <dbReference type="EMBL" id="OEK08665.1"/>
    </source>
</evidence>
<dbReference type="RefSeq" id="WP_069830171.1">
    <property type="nucleotide sequence ID" value="NZ_MDJD01000034.1"/>
</dbReference>
<comment type="caution">
    <text evidence="3">The sequence shown here is derived from an EMBL/GenBank/DDBJ whole genome shotgun (WGS) entry which is preliminary data.</text>
</comment>
<proteinExistence type="predicted"/>
<keyword evidence="4" id="KW-1185">Reference proteome</keyword>
<reference evidence="3 4" key="1">
    <citation type="submission" date="2016-05" db="EMBL/GenBank/DDBJ databases">
        <title>Draft Genome Sequence of Algibacter sp. Strain SK-16 Isolated from the Surface Water of Aburatsubo Inlet.</title>
        <authorList>
            <person name="Wong S.-K."/>
            <person name="Yoshizawa S."/>
            <person name="Nakajima Y."/>
            <person name="Ogura Y."/>
            <person name="Tetsuya H."/>
            <person name="Hamasaki K."/>
        </authorList>
    </citation>
    <scope>NUCLEOTIDE SEQUENCE [LARGE SCALE GENOMIC DNA]</scope>
    <source>
        <strain evidence="3 4">SK-16</strain>
    </source>
</reference>
<dbReference type="EMBL" id="MDJD01000034">
    <property type="protein sequence ID" value="OEK08665.1"/>
    <property type="molecule type" value="Genomic_DNA"/>
</dbReference>